<dbReference type="PANTHER" id="PTHR11439">
    <property type="entry name" value="GAG-POL-RELATED RETROTRANSPOSON"/>
    <property type="match status" value="1"/>
</dbReference>
<dbReference type="Pfam" id="PF14244">
    <property type="entry name" value="Retrotran_gag_3"/>
    <property type="match status" value="1"/>
</dbReference>
<dbReference type="Pfam" id="PF13976">
    <property type="entry name" value="gag_pre-integrs"/>
    <property type="match status" value="1"/>
</dbReference>
<dbReference type="STRING" id="210143.A0A1R3IZ26"/>
<dbReference type="SUPFAM" id="SSF53098">
    <property type="entry name" value="Ribonuclease H-like"/>
    <property type="match status" value="1"/>
</dbReference>
<evidence type="ECO:0000313" key="4">
    <source>
        <dbReference type="Proteomes" id="UP000188268"/>
    </source>
</evidence>
<comment type="caution">
    <text evidence="3">The sequence shown here is derived from an EMBL/GenBank/DDBJ whole genome shotgun (WGS) entry which is preliminary data.</text>
</comment>
<dbReference type="GO" id="GO:0015074">
    <property type="term" value="P:DNA integration"/>
    <property type="evidence" value="ECO:0007669"/>
    <property type="project" value="InterPro"/>
</dbReference>
<name>A0A1R3IZ26_COCAP</name>
<dbReference type="InterPro" id="IPR001878">
    <property type="entry name" value="Znf_CCHC"/>
</dbReference>
<dbReference type="Gene3D" id="3.30.420.10">
    <property type="entry name" value="Ribonuclease H-like superfamily/Ribonuclease H"/>
    <property type="match status" value="1"/>
</dbReference>
<evidence type="ECO:0000313" key="3">
    <source>
        <dbReference type="EMBL" id="OMO87828.1"/>
    </source>
</evidence>
<feature type="region of interest" description="Disordered" evidence="1">
    <location>
        <begin position="790"/>
        <end position="809"/>
    </location>
</feature>
<dbReference type="SUPFAM" id="SSF56672">
    <property type="entry name" value="DNA/RNA polymerases"/>
    <property type="match status" value="1"/>
</dbReference>
<dbReference type="SUPFAM" id="SSF57756">
    <property type="entry name" value="Retrovirus zinc finger-like domains"/>
    <property type="match status" value="1"/>
</dbReference>
<dbReference type="InterPro" id="IPR036875">
    <property type="entry name" value="Znf_CCHC_sf"/>
</dbReference>
<dbReference type="SMART" id="SM00343">
    <property type="entry name" value="ZnF_C2HC"/>
    <property type="match status" value="2"/>
</dbReference>
<dbReference type="Pfam" id="PF00665">
    <property type="entry name" value="rve"/>
    <property type="match status" value="1"/>
</dbReference>
<protein>
    <submittedName>
        <fullName evidence="3">Integrase, catalytic core</fullName>
    </submittedName>
</protein>
<organism evidence="3 4">
    <name type="scientific">Corchorus capsularis</name>
    <name type="common">Jute</name>
    <dbReference type="NCBI Taxonomy" id="210143"/>
    <lineage>
        <taxon>Eukaryota</taxon>
        <taxon>Viridiplantae</taxon>
        <taxon>Streptophyta</taxon>
        <taxon>Embryophyta</taxon>
        <taxon>Tracheophyta</taxon>
        <taxon>Spermatophyta</taxon>
        <taxon>Magnoliopsida</taxon>
        <taxon>eudicotyledons</taxon>
        <taxon>Gunneridae</taxon>
        <taxon>Pentapetalae</taxon>
        <taxon>rosids</taxon>
        <taxon>malvids</taxon>
        <taxon>Malvales</taxon>
        <taxon>Malvaceae</taxon>
        <taxon>Grewioideae</taxon>
        <taxon>Apeibeae</taxon>
        <taxon>Corchorus</taxon>
    </lineage>
</organism>
<dbReference type="EMBL" id="AWWV01009147">
    <property type="protein sequence ID" value="OMO87828.1"/>
    <property type="molecule type" value="Genomic_DNA"/>
</dbReference>
<evidence type="ECO:0000259" key="2">
    <source>
        <dbReference type="PROSITE" id="PS50994"/>
    </source>
</evidence>
<proteinExistence type="predicted"/>
<dbReference type="InterPro" id="IPR025724">
    <property type="entry name" value="GAG-pre-integrase_dom"/>
</dbReference>
<dbReference type="InterPro" id="IPR013103">
    <property type="entry name" value="RVT_2"/>
</dbReference>
<dbReference type="PANTHER" id="PTHR11439:SF498">
    <property type="entry name" value="DNAK FAMILY PROTEIN"/>
    <property type="match status" value="1"/>
</dbReference>
<dbReference type="GO" id="GO:0008270">
    <property type="term" value="F:zinc ion binding"/>
    <property type="evidence" value="ECO:0007669"/>
    <property type="project" value="InterPro"/>
</dbReference>
<dbReference type="InterPro" id="IPR012337">
    <property type="entry name" value="RNaseH-like_sf"/>
</dbReference>
<reference evidence="3 4" key="1">
    <citation type="submission" date="2013-09" db="EMBL/GenBank/DDBJ databases">
        <title>Corchorus capsularis genome sequencing.</title>
        <authorList>
            <person name="Alam M."/>
            <person name="Haque M.S."/>
            <person name="Islam M.S."/>
            <person name="Emdad E.M."/>
            <person name="Islam M.M."/>
            <person name="Ahmed B."/>
            <person name="Halim A."/>
            <person name="Hossen Q.M.M."/>
            <person name="Hossain M.Z."/>
            <person name="Ahmed R."/>
            <person name="Khan M.M."/>
            <person name="Islam R."/>
            <person name="Rashid M.M."/>
            <person name="Khan S.A."/>
            <person name="Rahman M.S."/>
            <person name="Alam M."/>
        </authorList>
    </citation>
    <scope>NUCLEOTIDE SEQUENCE [LARGE SCALE GENOMIC DNA]</scope>
    <source>
        <strain evidence="4">cv. CVL-1</strain>
        <tissue evidence="3">Whole seedling</tissue>
    </source>
</reference>
<dbReference type="GO" id="GO:0003676">
    <property type="term" value="F:nucleic acid binding"/>
    <property type="evidence" value="ECO:0007669"/>
    <property type="project" value="InterPro"/>
</dbReference>
<dbReference type="Proteomes" id="UP000188268">
    <property type="component" value="Unassembled WGS sequence"/>
</dbReference>
<dbReference type="InterPro" id="IPR029472">
    <property type="entry name" value="Copia-like_N"/>
</dbReference>
<dbReference type="InterPro" id="IPR036397">
    <property type="entry name" value="RNaseH_sf"/>
</dbReference>
<gene>
    <name evidence="3" type="ORF">CCACVL1_08740</name>
</gene>
<dbReference type="CDD" id="cd09272">
    <property type="entry name" value="RNase_HI_RT_Ty1"/>
    <property type="match status" value="1"/>
</dbReference>
<dbReference type="InterPro" id="IPR057670">
    <property type="entry name" value="SH3_retrovirus"/>
</dbReference>
<dbReference type="OrthoDB" id="5544992at2759"/>
<evidence type="ECO:0000256" key="1">
    <source>
        <dbReference type="SAM" id="MobiDB-lite"/>
    </source>
</evidence>
<dbReference type="OMA" id="EWVNDIS"/>
<dbReference type="Pfam" id="PF07727">
    <property type="entry name" value="RVT_2"/>
    <property type="match status" value="1"/>
</dbReference>
<accession>A0A1R3IZ26</accession>
<dbReference type="Gramene" id="OMO87828">
    <property type="protein sequence ID" value="OMO87828"/>
    <property type="gene ID" value="CCACVL1_08740"/>
</dbReference>
<dbReference type="Pfam" id="PF25597">
    <property type="entry name" value="SH3_retrovirus"/>
    <property type="match status" value="1"/>
</dbReference>
<keyword evidence="4" id="KW-1185">Reference proteome</keyword>
<dbReference type="PROSITE" id="PS50994">
    <property type="entry name" value="INTEGRASE"/>
    <property type="match status" value="1"/>
</dbReference>
<feature type="domain" description="Integrase catalytic" evidence="2">
    <location>
        <begin position="494"/>
        <end position="612"/>
    </location>
</feature>
<sequence length="1297" mass="145931">MSKSTEDLEEITSAGSQSTEIDVMSPFYLHAFDNSRQIYVSDLLHDGNYGEWVNDISNALFAKNKIGFVDGTIPRPGVDSPNLQHWMRCNVMVKGWLKSAMGKDIRGSVRYASTAREIWVDLEERFGKGSDPRAYEIRQAVTLLRQEKMSISSYYTKLKGLWDEMQSIFPLPKCVCNGCKCNISKQLVDMREKEQLYDFLMGLDDEFGIVKTQILSTKPTLGLGHAYHLVAEDEQQKQISANRKPIAEAAAFQMQGGQDGGNRGFGKKDKPRCEHCQKVGHTKDQCYEIIGYPAARCGHCQKSGHIKDQCYEIIGYPAGWRKNLRDKKEKWGQTVNHRTFPKAAQVESEMTSIPGLTQAQLAKLVQFLNVDGENSGATDHITNNGELLAEIEKAIGGSPVTIPNGDKIPVKSVGKDLLSRRLIGVGRLRDGLYYLEPVRNGGVAMSVNKGKDSSVWHRRLGHASNEKIQQIQLSCCEVVCENVLNCDSCLRAKQTRLPFSISGIKSVSYFDLIHCDIWGGYKTASSSGAHYFLTIVDDFSRGVWVYLMKYKSEVSHYLIMFCNMIATQFGKKVKQIRTDNGPEFQSNCMLDYYKEHGIVLQTSCTDTPQQNGENVFLQPPTSSTDYHLSKRGDKFSERGKPCAFVGYPNGQKGYRVYDLKERKFYTSRDVTFFENIYPFRPNDCYSGETELTARGEYCRPVLNVADNDCEEVMTLPQVKGLGNAVDRFIAEEIPETAAGDITAGVTASQETTVTESTAEEPVVSSAVPISGQSCVEVRRSARERTQPKRFDGFDVQLPPSTVPTQPALPSADSSVYPLSHYVSYDRFAHSHKAFLAAIIFDDEPKHFSQAVKHKHWREAMEKEIQALEENGTWDLVPLPQDKRAIDSKRWEVHQLDVNNDFLHGDLEEEVFMKIPQGFAKANETRVCKLKKLLYGLRQASRNWYHKLTKALEDVGFRQSKADHPLFLYDKGETFLTALIYVDDVILAGNNGDKIQEVKSYLNDKFGIKDLGPLKYFLEIEAARSPAGIVLSQRKYALDILEESGMQGCKPSAFPMEQNHKLRADSNGPIIDAAQYKRLVGRLLYLTVTRPDLTFAVNVLSQFVSAPRQEHMDAALRVLRYLKKAPGQGILLSAKGDLFLTAYCDADWGGCLTTRRSRIDYFITLGGSPISWRTKRQQVVSKSSAEAEYRAMAVTVSELLWLRWLLTNLQSPQTEPTPLFCDNQAALHITANPVYHERTKHVEMDCYFVRERAQSREIAPRKISTGAQLADIFTKALGKDRFESLVFKLGVANLHAPT</sequence>
<dbReference type="InterPro" id="IPR043502">
    <property type="entry name" value="DNA/RNA_pol_sf"/>
</dbReference>
<dbReference type="InterPro" id="IPR001584">
    <property type="entry name" value="Integrase_cat-core"/>
</dbReference>